<dbReference type="OrthoDB" id="9810882at2"/>
<protein>
    <submittedName>
        <fullName evidence="2">Urease accessory protein UreE</fullName>
    </submittedName>
</protein>
<dbReference type="GO" id="GO:0019627">
    <property type="term" value="P:urea metabolic process"/>
    <property type="evidence" value="ECO:0007669"/>
    <property type="project" value="InterPro"/>
</dbReference>
<evidence type="ECO:0000313" key="3">
    <source>
        <dbReference type="Proteomes" id="UP000290191"/>
    </source>
</evidence>
<evidence type="ECO:0000313" key="2">
    <source>
        <dbReference type="EMBL" id="RXJ64228.1"/>
    </source>
</evidence>
<gene>
    <name evidence="2" type="ORF">CRV06_02810</name>
</gene>
<evidence type="ECO:0000259" key="1">
    <source>
        <dbReference type="Pfam" id="PF05194"/>
    </source>
</evidence>
<name>A0A4V1LQC6_9BACT</name>
<dbReference type="GO" id="GO:0065003">
    <property type="term" value="P:protein-containing complex assembly"/>
    <property type="evidence" value="ECO:0007669"/>
    <property type="project" value="InterPro"/>
</dbReference>
<dbReference type="AlphaFoldDB" id="A0A4V1LQC6"/>
<dbReference type="Pfam" id="PF05194">
    <property type="entry name" value="UreE_C"/>
    <property type="match status" value="1"/>
</dbReference>
<feature type="domain" description="Urease accessory protein UreE C-terminal" evidence="1">
    <location>
        <begin position="52"/>
        <end position="118"/>
    </location>
</feature>
<comment type="caution">
    <text evidence="2">The sequence shown here is derived from an EMBL/GenBank/DDBJ whole genome shotgun (WGS) entry which is preliminary data.</text>
</comment>
<dbReference type="STRING" id="877500.GCA_000935065_03135"/>
<dbReference type="SUPFAM" id="SSF69737">
    <property type="entry name" value="Urease metallochaperone UreE, C-terminal domain"/>
    <property type="match status" value="1"/>
</dbReference>
<reference evidence="2 3" key="1">
    <citation type="submission" date="2017-10" db="EMBL/GenBank/DDBJ databases">
        <title>Genomics of the genus Arcobacter.</title>
        <authorList>
            <person name="Perez-Cataluna A."/>
            <person name="Figueras M.J."/>
        </authorList>
    </citation>
    <scope>NUCLEOTIDE SEQUENCE [LARGE SCALE GENOMIC DNA]</scope>
    <source>
        <strain evidence="2 3">DSM 24636</strain>
    </source>
</reference>
<dbReference type="Gene3D" id="3.30.70.790">
    <property type="entry name" value="UreE, C-terminal domain"/>
    <property type="match status" value="1"/>
</dbReference>
<accession>A0A4V1LQC6</accession>
<sequence>MQKPNLCAITKNGVEFIIKTKYTHLHENDILECEDGYKIKVSKSQDSIYILKFSDHITFARIAYEIGNRHQPICIEDFKITILDDISTADIIKACEAIEGVKVEKTKAIFRPNGKAHHSH</sequence>
<dbReference type="EMBL" id="PDKO01000002">
    <property type="protein sequence ID" value="RXJ64228.1"/>
    <property type="molecule type" value="Genomic_DNA"/>
</dbReference>
<organism evidence="2 3">
    <name type="scientific">Halarcobacter anaerophilus</name>
    <dbReference type="NCBI Taxonomy" id="877500"/>
    <lineage>
        <taxon>Bacteria</taxon>
        <taxon>Pseudomonadati</taxon>
        <taxon>Campylobacterota</taxon>
        <taxon>Epsilonproteobacteria</taxon>
        <taxon>Campylobacterales</taxon>
        <taxon>Arcobacteraceae</taxon>
        <taxon>Halarcobacter</taxon>
    </lineage>
</organism>
<keyword evidence="3" id="KW-1185">Reference proteome</keyword>
<dbReference type="InterPro" id="IPR007864">
    <property type="entry name" value="UreE_C_dom"/>
</dbReference>
<proteinExistence type="predicted"/>
<dbReference type="GO" id="GO:0016151">
    <property type="term" value="F:nickel cation binding"/>
    <property type="evidence" value="ECO:0007669"/>
    <property type="project" value="InterPro"/>
</dbReference>
<dbReference type="Proteomes" id="UP000290191">
    <property type="component" value="Unassembled WGS sequence"/>
</dbReference>